<evidence type="ECO:0000256" key="12">
    <source>
        <dbReference type="SAM" id="Phobius"/>
    </source>
</evidence>
<accession>A0A1Y1Z7V2</accession>
<dbReference type="GO" id="GO:0031201">
    <property type="term" value="C:SNARE complex"/>
    <property type="evidence" value="ECO:0007669"/>
    <property type="project" value="TreeGrafter"/>
</dbReference>
<dbReference type="GO" id="GO:0005797">
    <property type="term" value="C:Golgi medial cisterna"/>
    <property type="evidence" value="ECO:0007669"/>
    <property type="project" value="TreeGrafter"/>
</dbReference>
<comment type="subcellular location">
    <subcellularLocation>
        <location evidence="1">Golgi apparatus membrane</location>
        <topology evidence="1">Single-pass type IV membrane protein</topology>
    </subcellularLocation>
</comment>
<keyword evidence="4 12" id="KW-0812">Transmembrane</keyword>
<evidence type="ECO:0000256" key="1">
    <source>
        <dbReference type="ARBA" id="ARBA00004409"/>
    </source>
</evidence>
<gene>
    <name evidence="13" type="ORF">K493DRAFT_203690</name>
</gene>
<evidence type="ECO:0000256" key="10">
    <source>
        <dbReference type="SAM" id="Coils"/>
    </source>
</evidence>
<dbReference type="EMBL" id="MCFE01000019">
    <property type="protein sequence ID" value="ORY06077.1"/>
    <property type="molecule type" value="Genomic_DNA"/>
</dbReference>
<dbReference type="FunCoup" id="A0A1Y1Z7V2">
    <property type="interactions" value="632"/>
</dbReference>
<dbReference type="InParanoid" id="A0A1Y1Z7V2"/>
<evidence type="ECO:0000256" key="5">
    <source>
        <dbReference type="ARBA" id="ARBA00022927"/>
    </source>
</evidence>
<comment type="caution">
    <text evidence="13">The sequence shown here is derived from an EMBL/GenBank/DDBJ whole genome shotgun (WGS) entry which is preliminary data.</text>
</comment>
<keyword evidence="13" id="KW-0675">Receptor</keyword>
<comment type="function">
    <text evidence="9">Involved in transport from the ER to the Golgi apparatus as well as in intra-Golgi transport. It belongs to a super-family of proteins called t-SNAREs or soluble NSF (N-ethylmaleimide-sensitive factor) attachment protein receptor.</text>
</comment>
<dbReference type="GO" id="GO:0015031">
    <property type="term" value="P:protein transport"/>
    <property type="evidence" value="ECO:0007669"/>
    <property type="project" value="UniProtKB-KW"/>
</dbReference>
<evidence type="ECO:0000313" key="13">
    <source>
        <dbReference type="EMBL" id="ORY06077.1"/>
    </source>
</evidence>
<keyword evidence="6 12" id="KW-1133">Transmembrane helix</keyword>
<sequence>MSDDFLPRRNPTPNAPSSLNKERASWEELRKQARLIENDIDHKLLTFMELAKANKKSTAVESQDGENRNLHAAEENIEALLDKLSNIVSTMDTIVNETEQSLINPSMLHLLQRHRDILYDYNKEFKKTQANVEAARKHQELLGGSRYEVTSFGTRQHNDEFDQLLAERDRIDNSSTMIDMTLEQAYSTQESLIQQKGILANAKQRMSSVTNQLPGINSLIGRIGRRKRRDTIILSIVIAVCLFLLLMYIF</sequence>
<feature type="coiled-coil region" evidence="10">
    <location>
        <begin position="63"/>
        <end position="90"/>
    </location>
</feature>
<proteinExistence type="inferred from homology"/>
<dbReference type="PANTHER" id="PTHR21094">
    <property type="entry name" value="GOS-28 SNARE- RELATED"/>
    <property type="match status" value="1"/>
</dbReference>
<dbReference type="GO" id="GO:0005484">
    <property type="term" value="F:SNAP receptor activity"/>
    <property type="evidence" value="ECO:0007669"/>
    <property type="project" value="TreeGrafter"/>
</dbReference>
<evidence type="ECO:0000256" key="2">
    <source>
        <dbReference type="ARBA" id="ARBA00008473"/>
    </source>
</evidence>
<evidence type="ECO:0000256" key="3">
    <source>
        <dbReference type="ARBA" id="ARBA00022448"/>
    </source>
</evidence>
<dbReference type="GO" id="GO:0000139">
    <property type="term" value="C:Golgi membrane"/>
    <property type="evidence" value="ECO:0007669"/>
    <property type="project" value="UniProtKB-SubCell"/>
</dbReference>
<keyword evidence="8 9" id="KW-0472">Membrane</keyword>
<comment type="subunit">
    <text evidence="9">Component of several multiprotein Golgi SNARE complexes.</text>
</comment>
<dbReference type="PANTHER" id="PTHR21094:SF2">
    <property type="entry name" value="GOLGI SNAP RECEPTOR COMPLEX MEMBER 1"/>
    <property type="match status" value="1"/>
</dbReference>
<keyword evidence="3 9" id="KW-0813">Transport</keyword>
<dbReference type="GO" id="GO:0005801">
    <property type="term" value="C:cis-Golgi network"/>
    <property type="evidence" value="ECO:0007669"/>
    <property type="project" value="InterPro"/>
</dbReference>
<keyword evidence="5 9" id="KW-0653">Protein transport</keyword>
<name>A0A1Y1Z7V2_9FUNG</name>
<dbReference type="Pfam" id="PF12352">
    <property type="entry name" value="V-SNARE_C"/>
    <property type="match status" value="1"/>
</dbReference>
<feature type="region of interest" description="Disordered" evidence="11">
    <location>
        <begin position="1"/>
        <end position="24"/>
    </location>
</feature>
<dbReference type="PIRSF" id="PIRSF027109">
    <property type="entry name" value="Golgi_SNARE"/>
    <property type="match status" value="1"/>
</dbReference>
<dbReference type="InterPro" id="IPR023601">
    <property type="entry name" value="Golgi_SNAP_su1"/>
</dbReference>
<evidence type="ECO:0000256" key="11">
    <source>
        <dbReference type="SAM" id="MobiDB-lite"/>
    </source>
</evidence>
<keyword evidence="14" id="KW-1185">Reference proteome</keyword>
<evidence type="ECO:0000256" key="4">
    <source>
        <dbReference type="ARBA" id="ARBA00022692"/>
    </source>
</evidence>
<feature type="transmembrane region" description="Helical" evidence="12">
    <location>
        <begin position="231"/>
        <end position="249"/>
    </location>
</feature>
<evidence type="ECO:0000256" key="8">
    <source>
        <dbReference type="ARBA" id="ARBA00023136"/>
    </source>
</evidence>
<dbReference type="Proteomes" id="UP000193498">
    <property type="component" value="Unassembled WGS sequence"/>
</dbReference>
<organism evidence="13 14">
    <name type="scientific">Basidiobolus meristosporus CBS 931.73</name>
    <dbReference type="NCBI Taxonomy" id="1314790"/>
    <lineage>
        <taxon>Eukaryota</taxon>
        <taxon>Fungi</taxon>
        <taxon>Fungi incertae sedis</taxon>
        <taxon>Zoopagomycota</taxon>
        <taxon>Entomophthoromycotina</taxon>
        <taxon>Basidiobolomycetes</taxon>
        <taxon>Basidiobolales</taxon>
        <taxon>Basidiobolaceae</taxon>
        <taxon>Basidiobolus</taxon>
    </lineage>
</organism>
<comment type="similarity">
    <text evidence="2 9">Belongs to the GOSR1 family.</text>
</comment>
<dbReference type="GO" id="GO:0048219">
    <property type="term" value="P:inter-Golgi cisterna vesicle-mediated transport"/>
    <property type="evidence" value="ECO:0007669"/>
    <property type="project" value="TreeGrafter"/>
</dbReference>
<dbReference type="GO" id="GO:0006888">
    <property type="term" value="P:endoplasmic reticulum to Golgi vesicle-mediated transport"/>
    <property type="evidence" value="ECO:0007669"/>
    <property type="project" value="InterPro"/>
</dbReference>
<keyword evidence="10" id="KW-0175">Coiled coil</keyword>
<reference evidence="13 14" key="1">
    <citation type="submission" date="2016-07" db="EMBL/GenBank/DDBJ databases">
        <title>Pervasive Adenine N6-methylation of Active Genes in Fungi.</title>
        <authorList>
            <consortium name="DOE Joint Genome Institute"/>
            <person name="Mondo S.J."/>
            <person name="Dannebaum R.O."/>
            <person name="Kuo R.C."/>
            <person name="Labutti K."/>
            <person name="Haridas S."/>
            <person name="Kuo A."/>
            <person name="Salamov A."/>
            <person name="Ahrendt S.R."/>
            <person name="Lipzen A."/>
            <person name="Sullivan W."/>
            <person name="Andreopoulos W.B."/>
            <person name="Clum A."/>
            <person name="Lindquist E."/>
            <person name="Daum C."/>
            <person name="Ramamoorthy G.K."/>
            <person name="Gryganskyi A."/>
            <person name="Culley D."/>
            <person name="Magnuson J.K."/>
            <person name="James T.Y."/>
            <person name="O'Malley M.A."/>
            <person name="Stajich J.E."/>
            <person name="Spatafora J.W."/>
            <person name="Visel A."/>
            <person name="Grigoriev I.V."/>
        </authorList>
    </citation>
    <scope>NUCLEOTIDE SEQUENCE [LARGE SCALE GENOMIC DNA]</scope>
    <source>
        <strain evidence="13 14">CBS 931.73</strain>
    </source>
</reference>
<evidence type="ECO:0000256" key="6">
    <source>
        <dbReference type="ARBA" id="ARBA00022989"/>
    </source>
</evidence>
<evidence type="ECO:0000256" key="9">
    <source>
        <dbReference type="PIRNR" id="PIRNR027109"/>
    </source>
</evidence>
<keyword evidence="9" id="KW-0931">ER-Golgi transport</keyword>
<evidence type="ECO:0000313" key="14">
    <source>
        <dbReference type="Proteomes" id="UP000193498"/>
    </source>
</evidence>
<dbReference type="STRING" id="1314790.A0A1Y1Z7V2"/>
<evidence type="ECO:0000256" key="7">
    <source>
        <dbReference type="ARBA" id="ARBA00023034"/>
    </source>
</evidence>
<dbReference type="GO" id="GO:0006906">
    <property type="term" value="P:vesicle fusion"/>
    <property type="evidence" value="ECO:0007669"/>
    <property type="project" value="TreeGrafter"/>
</dbReference>
<protein>
    <recommendedName>
        <fullName evidence="9">Golgi SNAP receptor complex member 1</fullName>
    </recommendedName>
</protein>
<dbReference type="AlphaFoldDB" id="A0A1Y1Z7V2"/>
<keyword evidence="7 9" id="KW-0333">Golgi apparatus</keyword>
<dbReference type="OrthoDB" id="422156at2759"/>